<reference evidence="5" key="3">
    <citation type="submission" date="2016-03" db="EMBL/GenBank/DDBJ databases">
        <authorList>
            <person name="Loux Valentin"/>
        </authorList>
    </citation>
    <scope>NUCLEOTIDE SEQUENCE [LARGE SCALE GENOMIC DNA]</scope>
    <source>
        <strain evidence="5">C1</strain>
    </source>
</reference>
<reference evidence="2 4" key="1">
    <citation type="submission" date="2014-09" db="EMBL/GenBank/DDBJ databases">
        <authorList>
            <person name="Loux Valentin"/>
            <person name="Dugat Thibaut"/>
        </authorList>
    </citation>
    <scope>NUCLEOTIDE SEQUENCE [LARGE SCALE GENOMIC DNA]</scope>
    <source>
        <strain evidence="2 4">BOV-10_179</strain>
    </source>
</reference>
<keyword evidence="1" id="KW-0472">Membrane</keyword>
<dbReference type="Proteomes" id="UP000078419">
    <property type="component" value="Unassembled WGS sequence"/>
</dbReference>
<keyword evidence="1" id="KW-0812">Transmembrane</keyword>
<accession>A0A098EEP7</accession>
<evidence type="ECO:0000313" key="3">
    <source>
        <dbReference type="EMBL" id="SBO14655.1"/>
    </source>
</evidence>
<dbReference type="Proteomes" id="UP000055047">
    <property type="component" value="Unassembled WGS sequence"/>
</dbReference>
<name>A0A098EEP7_ANAPH</name>
<dbReference type="AlphaFoldDB" id="A0A098EEP7"/>
<feature type="transmembrane region" description="Helical" evidence="1">
    <location>
        <begin position="7"/>
        <end position="27"/>
    </location>
</feature>
<dbReference type="RefSeq" id="WP_020849170.1">
    <property type="nucleotide sequence ID" value="NZ_LASP01000002.1"/>
</dbReference>
<dbReference type="Pfam" id="PF07330">
    <property type="entry name" value="DUF1467"/>
    <property type="match status" value="1"/>
</dbReference>
<keyword evidence="1" id="KW-1133">Transmembrane helix</keyword>
<dbReference type="InterPro" id="IPR009935">
    <property type="entry name" value="DUF1467"/>
</dbReference>
<protein>
    <recommendedName>
        <fullName evidence="6">DUF1467 family protein</fullName>
    </recommendedName>
</protein>
<organism evidence="2 4">
    <name type="scientific">Anaplasma phagocytophilum</name>
    <name type="common">Ehrlichia phagocytophila</name>
    <dbReference type="NCBI Taxonomy" id="948"/>
    <lineage>
        <taxon>Bacteria</taxon>
        <taxon>Pseudomonadati</taxon>
        <taxon>Pseudomonadota</taxon>
        <taxon>Alphaproteobacteria</taxon>
        <taxon>Rickettsiales</taxon>
        <taxon>Anaplasmataceae</taxon>
        <taxon>Anaplasma</taxon>
        <taxon>phagocytophilum group</taxon>
    </lineage>
</organism>
<evidence type="ECO:0000313" key="5">
    <source>
        <dbReference type="Proteomes" id="UP000078419"/>
    </source>
</evidence>
<reference evidence="3" key="2">
    <citation type="submission" date="2016-03" db="EMBL/GenBank/DDBJ databases">
        <authorList>
            <person name="Loux V."/>
        </authorList>
    </citation>
    <scope>NUCLEOTIDE SEQUENCE</scope>
    <source>
        <strain evidence="3">C1</strain>
    </source>
</reference>
<dbReference type="EMBL" id="FLLR01000050">
    <property type="protein sequence ID" value="SBO14655.1"/>
    <property type="molecule type" value="Genomic_DNA"/>
</dbReference>
<feature type="transmembrane region" description="Helical" evidence="1">
    <location>
        <begin position="47"/>
        <end position="70"/>
    </location>
</feature>
<gene>
    <name evidence="3" type="ORF">ANAPC1_01016</name>
    <name evidence="2" type="ORF">ANAPHAGO_00819</name>
</gene>
<evidence type="ECO:0008006" key="6">
    <source>
        <dbReference type="Google" id="ProtNLM"/>
    </source>
</evidence>
<sequence>MIVIAEALLVFTVTWWIALFISLPINVEMNETEGPVVGCASSAPKRAHLAIKALIVTAIASLMTCLYCYFKYKGYVDKVFAVLYDLAP</sequence>
<proteinExistence type="predicted"/>
<evidence type="ECO:0000256" key="1">
    <source>
        <dbReference type="SAM" id="Phobius"/>
    </source>
</evidence>
<evidence type="ECO:0000313" key="4">
    <source>
        <dbReference type="Proteomes" id="UP000055047"/>
    </source>
</evidence>
<dbReference type="EMBL" id="CCXQ01000076">
    <property type="protein sequence ID" value="CEG20763.1"/>
    <property type="molecule type" value="Genomic_DNA"/>
</dbReference>
<evidence type="ECO:0000313" key="2">
    <source>
        <dbReference type="EMBL" id="CEG20763.1"/>
    </source>
</evidence>